<dbReference type="AlphaFoldDB" id="A0A7Z0I2L9"/>
<feature type="coiled-coil region" evidence="1">
    <location>
        <begin position="40"/>
        <end position="85"/>
    </location>
</feature>
<comment type="caution">
    <text evidence="3">The sequence shown here is derived from an EMBL/GenBank/DDBJ whole genome shotgun (WGS) entry which is preliminary data.</text>
</comment>
<dbReference type="RefSeq" id="WP_179907241.1">
    <property type="nucleotide sequence ID" value="NZ_JACBXS010000046.1"/>
</dbReference>
<feature type="compositionally biased region" description="Basic and acidic residues" evidence="2">
    <location>
        <begin position="1"/>
        <end position="15"/>
    </location>
</feature>
<name>A0A7Z0I2L9_9RHOB</name>
<evidence type="ECO:0000256" key="1">
    <source>
        <dbReference type="SAM" id="Coils"/>
    </source>
</evidence>
<gene>
    <name evidence="3" type="ORF">HUK65_15780</name>
</gene>
<feature type="region of interest" description="Disordered" evidence="2">
    <location>
        <begin position="1"/>
        <end position="34"/>
    </location>
</feature>
<keyword evidence="1" id="KW-0175">Coiled coil</keyword>
<accession>A0A7Z0I2L9</accession>
<feature type="compositionally biased region" description="Polar residues" evidence="2">
    <location>
        <begin position="16"/>
        <end position="26"/>
    </location>
</feature>
<dbReference type="EMBL" id="JACBXS010000046">
    <property type="protein sequence ID" value="NYS26447.1"/>
    <property type="molecule type" value="Genomic_DNA"/>
</dbReference>
<keyword evidence="4" id="KW-1185">Reference proteome</keyword>
<evidence type="ECO:0000256" key="2">
    <source>
        <dbReference type="SAM" id="MobiDB-lite"/>
    </source>
</evidence>
<proteinExistence type="predicted"/>
<organism evidence="3 4">
    <name type="scientific">Rhabdonatronobacter sediminivivens</name>
    <dbReference type="NCBI Taxonomy" id="2743469"/>
    <lineage>
        <taxon>Bacteria</taxon>
        <taxon>Pseudomonadati</taxon>
        <taxon>Pseudomonadota</taxon>
        <taxon>Alphaproteobacteria</taxon>
        <taxon>Rhodobacterales</taxon>
        <taxon>Paracoccaceae</taxon>
        <taxon>Rhabdonatronobacter</taxon>
    </lineage>
</organism>
<evidence type="ECO:0000313" key="3">
    <source>
        <dbReference type="EMBL" id="NYS26447.1"/>
    </source>
</evidence>
<evidence type="ECO:0000313" key="4">
    <source>
        <dbReference type="Proteomes" id="UP000529417"/>
    </source>
</evidence>
<protein>
    <submittedName>
        <fullName evidence="3">Uncharacterized protein</fullName>
    </submittedName>
</protein>
<dbReference type="Proteomes" id="UP000529417">
    <property type="component" value="Unassembled WGS sequence"/>
</dbReference>
<reference evidence="3 4" key="1">
    <citation type="journal article" date="2000" name="Arch. Microbiol.">
        <title>Rhodobaca bogoriensis gen. nov. and sp. nov., an alkaliphilic purple nonsulfur bacterium from African Rift Valley soda lakes.</title>
        <authorList>
            <person name="Milford A.D."/>
            <person name="Achenbach L.A."/>
            <person name="Jung D.O."/>
            <person name="Madigan M.T."/>
        </authorList>
    </citation>
    <scope>NUCLEOTIDE SEQUENCE [LARGE SCALE GENOMIC DNA]</scope>
    <source>
        <strain evidence="3 4">2376</strain>
    </source>
</reference>
<sequence length="133" mass="14505">MAVERIRADRRESRDGQQLSNEQTPTEGAADLAGPARIAAEQFERAMTRINQVLRDMEHDPSRAAKELIDETRLLRKALENIYEERRRIRSLGLAGDGPGGILDLAAARDEIGRRLACLRAAGGGAELSGGAE</sequence>